<evidence type="ECO:0000313" key="3">
    <source>
        <dbReference type="Proteomes" id="UP001157186"/>
    </source>
</evidence>
<sequence length="168" mass="18919">MKLLFSTSRLSVFELLSDTPQDDLSNLLALVPELLTPKVVENLPPYFHGINSAADAKEWLERMMSESRLFVVKQKDADAIIGFVFAYVENDSAAHIGYLLGEAYWRQGLASELLKAFVVQVAQTESWDKLIAGVERSNQASSALLEKLGFVEQSMSEEQVKFYQYPLH</sequence>
<dbReference type="InterPro" id="IPR000182">
    <property type="entry name" value="GNAT_dom"/>
</dbReference>
<organism evidence="2 3">
    <name type="scientific">Thalassotalea insulae</name>
    <dbReference type="NCBI Taxonomy" id="2056778"/>
    <lineage>
        <taxon>Bacteria</taxon>
        <taxon>Pseudomonadati</taxon>
        <taxon>Pseudomonadota</taxon>
        <taxon>Gammaproteobacteria</taxon>
        <taxon>Alteromonadales</taxon>
        <taxon>Colwelliaceae</taxon>
        <taxon>Thalassotalea</taxon>
    </lineage>
</organism>
<dbReference type="PANTHER" id="PTHR43792:SF1">
    <property type="entry name" value="N-ACETYLTRANSFERASE DOMAIN-CONTAINING PROTEIN"/>
    <property type="match status" value="1"/>
</dbReference>
<reference evidence="2 3" key="1">
    <citation type="submission" date="2023-03" db="EMBL/GenBank/DDBJ databases">
        <title>Draft genome sequence of Thalassotalea insulae KCTC 62186T.</title>
        <authorList>
            <person name="Sawabe T."/>
        </authorList>
    </citation>
    <scope>NUCLEOTIDE SEQUENCE [LARGE SCALE GENOMIC DNA]</scope>
    <source>
        <strain evidence="2 3">KCTC 62186</strain>
    </source>
</reference>
<dbReference type="InterPro" id="IPR016181">
    <property type="entry name" value="Acyl_CoA_acyltransferase"/>
</dbReference>
<dbReference type="PROSITE" id="PS51186">
    <property type="entry name" value="GNAT"/>
    <property type="match status" value="1"/>
</dbReference>
<accession>A0ABQ6GVK1</accession>
<gene>
    <name evidence="2" type="ORF">tinsulaeT_32420</name>
</gene>
<proteinExistence type="predicted"/>
<dbReference type="InterPro" id="IPR051531">
    <property type="entry name" value="N-acetyltransferase"/>
</dbReference>
<name>A0ABQ6GVK1_9GAMM</name>
<feature type="domain" description="N-acetyltransferase" evidence="1">
    <location>
        <begin position="13"/>
        <end position="168"/>
    </location>
</feature>
<dbReference type="PANTHER" id="PTHR43792">
    <property type="entry name" value="GNAT FAMILY, PUTATIVE (AFU_ORTHOLOGUE AFUA_3G00765)-RELATED-RELATED"/>
    <property type="match status" value="1"/>
</dbReference>
<dbReference type="Proteomes" id="UP001157186">
    <property type="component" value="Unassembled WGS sequence"/>
</dbReference>
<dbReference type="Pfam" id="PF13302">
    <property type="entry name" value="Acetyltransf_3"/>
    <property type="match status" value="1"/>
</dbReference>
<protein>
    <submittedName>
        <fullName evidence="2">Ferrichrome ABC transporter substrate-binding protein</fullName>
    </submittedName>
</protein>
<dbReference type="Gene3D" id="3.40.630.30">
    <property type="match status" value="1"/>
</dbReference>
<dbReference type="CDD" id="cd04301">
    <property type="entry name" value="NAT_SF"/>
    <property type="match status" value="1"/>
</dbReference>
<dbReference type="SUPFAM" id="SSF55729">
    <property type="entry name" value="Acyl-CoA N-acyltransferases (Nat)"/>
    <property type="match status" value="1"/>
</dbReference>
<comment type="caution">
    <text evidence="2">The sequence shown here is derived from an EMBL/GenBank/DDBJ whole genome shotgun (WGS) entry which is preliminary data.</text>
</comment>
<dbReference type="RefSeq" id="WP_284245848.1">
    <property type="nucleotide sequence ID" value="NZ_BSST01000001.1"/>
</dbReference>
<evidence type="ECO:0000313" key="2">
    <source>
        <dbReference type="EMBL" id="GLX79902.1"/>
    </source>
</evidence>
<dbReference type="EMBL" id="BSST01000001">
    <property type="protein sequence ID" value="GLX79902.1"/>
    <property type="molecule type" value="Genomic_DNA"/>
</dbReference>
<keyword evidence="3" id="KW-1185">Reference proteome</keyword>
<evidence type="ECO:0000259" key="1">
    <source>
        <dbReference type="PROSITE" id="PS51186"/>
    </source>
</evidence>